<evidence type="ECO:0000259" key="2">
    <source>
        <dbReference type="PROSITE" id="PS50206"/>
    </source>
</evidence>
<dbReference type="InterPro" id="IPR050229">
    <property type="entry name" value="GlpE_sulfurtransferase"/>
</dbReference>
<accession>A0A8H9GDQ5</accession>
<protein>
    <recommendedName>
        <fullName evidence="2">Rhodanese domain-containing protein</fullName>
    </recommendedName>
</protein>
<gene>
    <name evidence="3" type="ORF">GCM10010102_02290</name>
</gene>
<dbReference type="Proteomes" id="UP000655589">
    <property type="component" value="Unassembled WGS sequence"/>
</dbReference>
<dbReference type="EMBL" id="BMPT01000001">
    <property type="protein sequence ID" value="GGM09975.1"/>
    <property type="molecule type" value="Genomic_DNA"/>
</dbReference>
<proteinExistence type="predicted"/>
<feature type="domain" description="Rhodanese" evidence="2">
    <location>
        <begin position="33"/>
        <end position="123"/>
    </location>
</feature>
<dbReference type="Pfam" id="PF00581">
    <property type="entry name" value="Rhodanese"/>
    <property type="match status" value="1"/>
</dbReference>
<dbReference type="SUPFAM" id="SSF52821">
    <property type="entry name" value="Rhodanese/Cell cycle control phosphatase"/>
    <property type="match status" value="1"/>
</dbReference>
<feature type="compositionally biased region" description="Low complexity" evidence="1">
    <location>
        <begin position="134"/>
        <end position="143"/>
    </location>
</feature>
<evidence type="ECO:0000313" key="4">
    <source>
        <dbReference type="Proteomes" id="UP000655589"/>
    </source>
</evidence>
<reference evidence="3" key="1">
    <citation type="journal article" date="2014" name="Int. J. Syst. Evol. Microbiol.">
        <title>Complete genome sequence of Corynebacterium casei LMG S-19264T (=DSM 44701T), isolated from a smear-ripened cheese.</title>
        <authorList>
            <consortium name="US DOE Joint Genome Institute (JGI-PGF)"/>
            <person name="Walter F."/>
            <person name="Albersmeier A."/>
            <person name="Kalinowski J."/>
            <person name="Ruckert C."/>
        </authorList>
    </citation>
    <scope>NUCLEOTIDE SEQUENCE</scope>
    <source>
        <strain evidence="3">JCM 3051</strain>
    </source>
</reference>
<keyword evidence="4" id="KW-1185">Reference proteome</keyword>
<reference evidence="3" key="2">
    <citation type="submission" date="2020-09" db="EMBL/GenBank/DDBJ databases">
        <authorList>
            <person name="Sun Q."/>
            <person name="Ohkuma M."/>
        </authorList>
    </citation>
    <scope>NUCLEOTIDE SEQUENCE</scope>
    <source>
        <strain evidence="3">JCM 3051</strain>
    </source>
</reference>
<dbReference type="InterPro" id="IPR001763">
    <property type="entry name" value="Rhodanese-like_dom"/>
</dbReference>
<evidence type="ECO:0000313" key="3">
    <source>
        <dbReference type="EMBL" id="GGM09975.1"/>
    </source>
</evidence>
<evidence type="ECO:0000256" key="1">
    <source>
        <dbReference type="SAM" id="MobiDB-lite"/>
    </source>
</evidence>
<comment type="caution">
    <text evidence="3">The sequence shown here is derived from an EMBL/GenBank/DDBJ whole genome shotgun (WGS) entry which is preliminary data.</text>
</comment>
<dbReference type="PROSITE" id="PS50206">
    <property type="entry name" value="RHODANESE_3"/>
    <property type="match status" value="1"/>
</dbReference>
<name>A0A8H9GDQ5_9MICO</name>
<dbReference type="RefSeq" id="WP_171106427.1">
    <property type="nucleotide sequence ID" value="NZ_BMPT01000001.1"/>
</dbReference>
<dbReference type="InterPro" id="IPR036873">
    <property type="entry name" value="Rhodanese-like_dom_sf"/>
</dbReference>
<organism evidence="3 4">
    <name type="scientific">Promicromonospora citrea</name>
    <dbReference type="NCBI Taxonomy" id="43677"/>
    <lineage>
        <taxon>Bacteria</taxon>
        <taxon>Bacillati</taxon>
        <taxon>Actinomycetota</taxon>
        <taxon>Actinomycetes</taxon>
        <taxon>Micrococcales</taxon>
        <taxon>Promicromonosporaceae</taxon>
        <taxon>Promicromonospora</taxon>
    </lineage>
</organism>
<dbReference type="SMART" id="SM00450">
    <property type="entry name" value="RHOD"/>
    <property type="match status" value="1"/>
</dbReference>
<dbReference type="PANTHER" id="PTHR43031:SF1">
    <property type="entry name" value="PYRIDINE NUCLEOTIDE-DISULPHIDE OXIDOREDUCTASE"/>
    <property type="match status" value="1"/>
</dbReference>
<feature type="region of interest" description="Disordered" evidence="1">
    <location>
        <begin position="125"/>
        <end position="182"/>
    </location>
</feature>
<dbReference type="AlphaFoldDB" id="A0A8H9GDQ5"/>
<dbReference type="PANTHER" id="PTHR43031">
    <property type="entry name" value="FAD-DEPENDENT OXIDOREDUCTASE"/>
    <property type="match status" value="1"/>
</dbReference>
<dbReference type="Gene3D" id="3.40.250.10">
    <property type="entry name" value="Rhodanese-like domain"/>
    <property type="match status" value="1"/>
</dbReference>
<sequence length="182" mass="19324">MTSTQDTSAAVAHFAGRLAFETDVADVHDDLAAGRRFTLVDVRPQEAWDQGHVPGAVHLPKGKIRLRAEQTLDRDVPVVTYCWGPGCNAATKAALELARLGYDVKEMIGGFEYWVREGFPYETADGPVHPDPDPLAAPLPRARSSVRITSGGSGSPGDPWCRTGVSPAPAPRSPGVPGTGAR</sequence>